<sequence>MARSDIPVSAHLTIICKDAVNAYSDETPKRSHCLYLTKEKDGNYYLTKEVTDTPFAAEELSSILTIFFAHDVDDLSFLDGSMEKPYISDNVDLSNYSVGKLVVTYHAEPLEETDPRQAKNSGEIKFIKPFNGRSLELTSGRRARGFAVNFKPPLANEDEINKLAIVQIPKDYSPKQNDIVVEYYDESYLCNPILDRFQLLESCDTKKLYDAMDINLETNEYWVAKKL</sequence>
<accession>A0A8H9K704</accession>
<gene>
    <name evidence="1" type="ORF">I7730_00645</name>
</gene>
<protein>
    <submittedName>
        <fullName evidence="1">Uncharacterized protein</fullName>
    </submittedName>
</protein>
<evidence type="ECO:0000313" key="1">
    <source>
        <dbReference type="EMBL" id="HAS8538307.1"/>
    </source>
</evidence>
<comment type="caution">
    <text evidence="1">The sequence shown here is derived from an EMBL/GenBank/DDBJ whole genome shotgun (WGS) entry which is preliminary data.</text>
</comment>
<dbReference type="Proteomes" id="UP000863257">
    <property type="component" value="Unassembled WGS sequence"/>
</dbReference>
<name>A0A8H9K704_VIBVL</name>
<reference evidence="1" key="2">
    <citation type="submission" date="2019-01" db="EMBL/GenBank/DDBJ databases">
        <authorList>
            <consortium name="NCBI Pathogen Detection Project"/>
        </authorList>
    </citation>
    <scope>NUCLEOTIDE SEQUENCE</scope>
    <source>
        <strain evidence="1">BCW_3452</strain>
    </source>
</reference>
<proteinExistence type="predicted"/>
<organism evidence="1">
    <name type="scientific">Vibrio vulnificus</name>
    <dbReference type="NCBI Taxonomy" id="672"/>
    <lineage>
        <taxon>Bacteria</taxon>
        <taxon>Pseudomonadati</taxon>
        <taxon>Pseudomonadota</taxon>
        <taxon>Gammaproteobacteria</taxon>
        <taxon>Vibrionales</taxon>
        <taxon>Vibrionaceae</taxon>
        <taxon>Vibrio</taxon>
    </lineage>
</organism>
<dbReference type="EMBL" id="DACRBY010000001">
    <property type="protein sequence ID" value="HAS8538307.1"/>
    <property type="molecule type" value="Genomic_DNA"/>
</dbReference>
<dbReference type="AlphaFoldDB" id="A0A8H9K704"/>
<reference evidence="1" key="1">
    <citation type="journal article" date="2018" name="Genome Biol.">
        <title>SKESA: strategic k-mer extension for scrupulous assemblies.</title>
        <authorList>
            <person name="Souvorov A."/>
            <person name="Agarwala R."/>
            <person name="Lipman D.J."/>
        </authorList>
    </citation>
    <scope>NUCLEOTIDE SEQUENCE</scope>
    <source>
        <strain evidence="1">BCW_3452</strain>
    </source>
</reference>